<comment type="caution">
    <text evidence="1">The sequence shown here is derived from an EMBL/GenBank/DDBJ whole genome shotgun (WGS) entry which is preliminary data.</text>
</comment>
<evidence type="ECO:0000313" key="2">
    <source>
        <dbReference type="Proteomes" id="UP000291422"/>
    </source>
</evidence>
<dbReference type="EMBL" id="PDXD01000007">
    <property type="protein sequence ID" value="RYN78529.1"/>
    <property type="molecule type" value="Genomic_DNA"/>
</dbReference>
<name>A0A4Q4NK25_ALTAL</name>
<reference evidence="2" key="1">
    <citation type="journal article" date="2019" name="bioRxiv">
        <title>Genomics, evolutionary history and diagnostics of the Alternaria alternata species group including apple and Asian pear pathotypes.</title>
        <authorList>
            <person name="Armitage A.D."/>
            <person name="Cockerton H.M."/>
            <person name="Sreenivasaprasad S."/>
            <person name="Woodhall J.W."/>
            <person name="Lane C.R."/>
            <person name="Harrison R.J."/>
            <person name="Clarkson J.P."/>
        </authorList>
    </citation>
    <scope>NUCLEOTIDE SEQUENCE [LARGE SCALE GENOMIC DNA]</scope>
    <source>
        <strain evidence="2">FERA 1177</strain>
    </source>
</reference>
<accession>A0A4Q4NK25</accession>
<protein>
    <submittedName>
        <fullName evidence="1">Uncharacterized protein</fullName>
    </submittedName>
</protein>
<evidence type="ECO:0000313" key="1">
    <source>
        <dbReference type="EMBL" id="RYN78529.1"/>
    </source>
</evidence>
<dbReference type="Proteomes" id="UP000291422">
    <property type="component" value="Unassembled WGS sequence"/>
</dbReference>
<dbReference type="AlphaFoldDB" id="A0A4Q4NK25"/>
<organism evidence="1 2">
    <name type="scientific">Alternaria alternata</name>
    <name type="common">Alternaria rot fungus</name>
    <name type="synonym">Torula alternata</name>
    <dbReference type="NCBI Taxonomy" id="5599"/>
    <lineage>
        <taxon>Eukaryota</taxon>
        <taxon>Fungi</taxon>
        <taxon>Dikarya</taxon>
        <taxon>Ascomycota</taxon>
        <taxon>Pezizomycotina</taxon>
        <taxon>Dothideomycetes</taxon>
        <taxon>Pleosporomycetidae</taxon>
        <taxon>Pleosporales</taxon>
        <taxon>Pleosporineae</taxon>
        <taxon>Pleosporaceae</taxon>
        <taxon>Alternaria</taxon>
        <taxon>Alternaria sect. Alternaria</taxon>
        <taxon>Alternaria alternata complex</taxon>
    </lineage>
</organism>
<sequence>MQKVIRCDRITCIERPVMEGLTVGSTTTTTTTTTTTATTPTAAHRYSKDQVRLSVDRLKSDLNYQVQARIQPVSLSKLSPEELKSKFSKEPFKLKLLLVSTILMLARIDMSPEEEAFARTQDTRVQRLHDMYMARGARTDEQNKYFKDVVRDGLFDGWLNFICAVIRVLE</sequence>
<gene>
    <name evidence="1" type="ORF">AA0117_g4286</name>
</gene>
<proteinExistence type="predicted"/>